<dbReference type="Gene3D" id="1.25.10.10">
    <property type="entry name" value="Leucine-rich Repeat Variant"/>
    <property type="match status" value="1"/>
</dbReference>
<comment type="caution">
    <text evidence="1">The sequence shown here is derived from an EMBL/GenBank/DDBJ whole genome shotgun (WGS) entry which is preliminary data.</text>
</comment>
<proteinExistence type="predicted"/>
<dbReference type="SUPFAM" id="SSF48371">
    <property type="entry name" value="ARM repeat"/>
    <property type="match status" value="1"/>
</dbReference>
<organism evidence="1 2">
    <name type="scientific">Tanacetum coccineum</name>
    <dbReference type="NCBI Taxonomy" id="301880"/>
    <lineage>
        <taxon>Eukaryota</taxon>
        <taxon>Viridiplantae</taxon>
        <taxon>Streptophyta</taxon>
        <taxon>Embryophyta</taxon>
        <taxon>Tracheophyta</taxon>
        <taxon>Spermatophyta</taxon>
        <taxon>Magnoliopsida</taxon>
        <taxon>eudicotyledons</taxon>
        <taxon>Gunneridae</taxon>
        <taxon>Pentapetalae</taxon>
        <taxon>asterids</taxon>
        <taxon>campanulids</taxon>
        <taxon>Asterales</taxon>
        <taxon>Asteraceae</taxon>
        <taxon>Asteroideae</taxon>
        <taxon>Anthemideae</taxon>
        <taxon>Anthemidinae</taxon>
        <taxon>Tanacetum</taxon>
    </lineage>
</organism>
<accession>A0ABQ5DRX2</accession>
<name>A0ABQ5DRX2_9ASTR</name>
<reference evidence="1" key="1">
    <citation type="journal article" date="2022" name="Int. J. Mol. Sci.">
        <title>Draft Genome of Tanacetum Coccineum: Genomic Comparison of Closely Related Tanacetum-Family Plants.</title>
        <authorList>
            <person name="Yamashiro T."/>
            <person name="Shiraishi A."/>
            <person name="Nakayama K."/>
            <person name="Satake H."/>
        </authorList>
    </citation>
    <scope>NUCLEOTIDE SEQUENCE</scope>
</reference>
<sequence length="99" mass="10953">MKVIGFGEEGGINDVLRKRCVDEKVVVRKAALVLISKLTTFQGEGSAFDSMLLKIMGMACSDQLVSIRKAAISALFEVQFLFLLSFLYDLNKKSFLNSV</sequence>
<dbReference type="EMBL" id="BQNB010015601">
    <property type="protein sequence ID" value="GJT41930.1"/>
    <property type="molecule type" value="Genomic_DNA"/>
</dbReference>
<reference evidence="1" key="2">
    <citation type="submission" date="2022-01" db="EMBL/GenBank/DDBJ databases">
        <authorList>
            <person name="Yamashiro T."/>
            <person name="Shiraishi A."/>
            <person name="Satake H."/>
            <person name="Nakayama K."/>
        </authorList>
    </citation>
    <scope>NUCLEOTIDE SEQUENCE</scope>
</reference>
<protein>
    <submittedName>
        <fullName evidence="1">Condensin-2 complex subunit D3</fullName>
    </submittedName>
</protein>
<dbReference type="InterPro" id="IPR011989">
    <property type="entry name" value="ARM-like"/>
</dbReference>
<evidence type="ECO:0000313" key="2">
    <source>
        <dbReference type="Proteomes" id="UP001151760"/>
    </source>
</evidence>
<evidence type="ECO:0000313" key="1">
    <source>
        <dbReference type="EMBL" id="GJT41930.1"/>
    </source>
</evidence>
<gene>
    <name evidence="1" type="ORF">Tco_0941795</name>
</gene>
<keyword evidence="2" id="KW-1185">Reference proteome</keyword>
<dbReference type="Proteomes" id="UP001151760">
    <property type="component" value="Unassembled WGS sequence"/>
</dbReference>
<dbReference type="InterPro" id="IPR016024">
    <property type="entry name" value="ARM-type_fold"/>
</dbReference>